<evidence type="ECO:0000313" key="3">
    <source>
        <dbReference type="Proteomes" id="UP000546213"/>
    </source>
</evidence>
<name>A0A8H5KNX1_9HYPO</name>
<feature type="signal peptide" evidence="1">
    <location>
        <begin position="1"/>
        <end position="22"/>
    </location>
</feature>
<keyword evidence="1" id="KW-0732">Signal</keyword>
<organism evidence="2 3">
    <name type="scientific">Fusarium pseudocircinatum</name>
    <dbReference type="NCBI Taxonomy" id="56676"/>
    <lineage>
        <taxon>Eukaryota</taxon>
        <taxon>Fungi</taxon>
        <taxon>Dikarya</taxon>
        <taxon>Ascomycota</taxon>
        <taxon>Pezizomycotina</taxon>
        <taxon>Sordariomycetes</taxon>
        <taxon>Hypocreomycetidae</taxon>
        <taxon>Hypocreales</taxon>
        <taxon>Nectriaceae</taxon>
        <taxon>Fusarium</taxon>
        <taxon>Fusarium fujikuroi species complex</taxon>
    </lineage>
</organism>
<gene>
    <name evidence="2" type="ORF">FPCIR_12736</name>
</gene>
<dbReference type="EMBL" id="JAAOAS010000439">
    <property type="protein sequence ID" value="KAF5576168.1"/>
    <property type="molecule type" value="Genomic_DNA"/>
</dbReference>
<protein>
    <submittedName>
        <fullName evidence="2">Cell wall glycoprotein</fullName>
    </submittedName>
</protein>
<keyword evidence="3" id="KW-1185">Reference proteome</keyword>
<evidence type="ECO:0000256" key="1">
    <source>
        <dbReference type="SAM" id="SignalP"/>
    </source>
</evidence>
<dbReference type="Proteomes" id="UP000546213">
    <property type="component" value="Unassembled WGS sequence"/>
</dbReference>
<accession>A0A8H5KNX1</accession>
<sequence length="227" mass="23084">MVSNTRSVLVGLMLGAVQLSNASPAQPSVAVDTPEYRSESVAVDTPEYRTASASVAVDTPEYRTLSASVAVDTPEYRTASASVAVDTPEYRTLSASVAVDTPVYRTASASVTVDTPEYRTATASTPIATDCVAKCNKAHDECRTKPNANQATCAAEYAQCLGYNPYDNGGSLVTPTACSAASSATSSGSKPTGSHSPPVIVNGAGHLSSTSIIGALGAIGVAALMLI</sequence>
<comment type="caution">
    <text evidence="2">The sequence shown here is derived from an EMBL/GenBank/DDBJ whole genome shotgun (WGS) entry which is preliminary data.</text>
</comment>
<dbReference type="AlphaFoldDB" id="A0A8H5KNX1"/>
<feature type="chain" id="PRO_5034661849" evidence="1">
    <location>
        <begin position="23"/>
        <end position="227"/>
    </location>
</feature>
<evidence type="ECO:0000313" key="2">
    <source>
        <dbReference type="EMBL" id="KAF5576168.1"/>
    </source>
</evidence>
<proteinExistence type="predicted"/>
<dbReference type="OrthoDB" id="3836772at2759"/>
<reference evidence="2 3" key="1">
    <citation type="submission" date="2020-05" db="EMBL/GenBank/DDBJ databases">
        <title>Identification and distribution of gene clusters putatively required for synthesis of sphingolipid metabolism inhibitors in phylogenetically diverse species of the filamentous fungus Fusarium.</title>
        <authorList>
            <person name="Kim H.-S."/>
            <person name="Busman M."/>
            <person name="Brown D.W."/>
            <person name="Divon H."/>
            <person name="Uhlig S."/>
            <person name="Proctor R.H."/>
        </authorList>
    </citation>
    <scope>NUCLEOTIDE SEQUENCE [LARGE SCALE GENOMIC DNA]</scope>
    <source>
        <strain evidence="2 3">NRRL 36939</strain>
    </source>
</reference>